<comment type="subcellular location">
    <subcellularLocation>
        <location evidence="1">Membrane</location>
        <topology evidence="1">Multi-pass membrane protein</topology>
    </subcellularLocation>
</comment>
<dbReference type="GO" id="GO:0016020">
    <property type="term" value="C:membrane"/>
    <property type="evidence" value="ECO:0007669"/>
    <property type="project" value="UniProtKB-SubCell"/>
</dbReference>
<dbReference type="PROSITE" id="PS50850">
    <property type="entry name" value="MFS"/>
    <property type="match status" value="1"/>
</dbReference>
<feature type="transmembrane region" description="Helical" evidence="9">
    <location>
        <begin position="375"/>
        <end position="397"/>
    </location>
</feature>
<dbReference type="PROSITE" id="PS00216">
    <property type="entry name" value="SUGAR_TRANSPORT_1"/>
    <property type="match status" value="1"/>
</dbReference>
<dbReference type="AlphaFoldDB" id="A0A0P9GW50"/>
<dbReference type="Gene3D" id="1.20.1250.20">
    <property type="entry name" value="MFS general substrate transporter like domains"/>
    <property type="match status" value="1"/>
</dbReference>
<feature type="domain" description="Major facilitator superfamily (MFS) profile" evidence="10">
    <location>
        <begin position="53"/>
        <end position="496"/>
    </location>
</feature>
<evidence type="ECO:0000259" key="10">
    <source>
        <dbReference type="PROSITE" id="PS50850"/>
    </source>
</evidence>
<evidence type="ECO:0000313" key="12">
    <source>
        <dbReference type="Proteomes" id="UP000053890"/>
    </source>
</evidence>
<evidence type="ECO:0000256" key="4">
    <source>
        <dbReference type="ARBA" id="ARBA00022692"/>
    </source>
</evidence>
<sequence>GLEDERELLFKAALVGRDRDNFEQLSGLTEEDKDVLRNEKLHPYRQPKTLYWTVFMCSMAAVVQGMDETVINGANLFYPEQFGIGSDSTRDTLLLGLTASAPYLCSAVFSCWLTYPLNKYFGRRGAIFISTLCAGLGCIWGAVTDTWWHLFISRLFLGIGIGPKSATVPVFASEIAPARIRGFLAMQWQTWTAFGICLGTVSSLIFQNVPDKPGITGLNWRLMLGSACLPAVFVCLQVYFVPESPRWLIGKGRHRKAFEALLKFRSTPLQAAIDLYYTSKCIEVEEELARNRSRSQVVEMIKVPRIRRALLASSIVMFMQQFCGINAIAYWSSNIFLNAGQSRTVALLASCGYGLINWVFSFPAFITIDVAGRRALLLFTLPFLSLFMFVAGAGFYIPSTTGQLAMVTTGIYLFAAFYGPGAGPVPFTYSAEVYPLQVRELGMAWATALTWFFNFINALVFPLQLRKWTSFGAFAWFGGWNAILWVLVLCFCPETKGFTLEELDDVFSMSTARQARYGLDSPAYWFRKYVLRQKVHRVALQHYHPSEEKDKAEVQHRELA</sequence>
<dbReference type="SUPFAM" id="SSF103473">
    <property type="entry name" value="MFS general substrate transporter"/>
    <property type="match status" value="1"/>
</dbReference>
<proteinExistence type="inferred from homology"/>
<evidence type="ECO:0000256" key="2">
    <source>
        <dbReference type="ARBA" id="ARBA00010992"/>
    </source>
</evidence>
<reference evidence="11 12" key="1">
    <citation type="journal article" date="2015" name="Front. Microbiol.">
        <title>Genome sequence of the plant growth promoting endophytic yeast Rhodotorula graminis WP1.</title>
        <authorList>
            <person name="Firrincieli A."/>
            <person name="Otillar R."/>
            <person name="Salamov A."/>
            <person name="Schmutz J."/>
            <person name="Khan Z."/>
            <person name="Redman R.S."/>
            <person name="Fleck N.D."/>
            <person name="Lindquist E."/>
            <person name="Grigoriev I.V."/>
            <person name="Doty S.L."/>
        </authorList>
    </citation>
    <scope>NUCLEOTIDE SEQUENCE [LARGE SCALE GENOMIC DNA]</scope>
    <source>
        <strain evidence="11 12">WP1</strain>
    </source>
</reference>
<dbReference type="NCBIfam" id="TIGR00879">
    <property type="entry name" value="SP"/>
    <property type="match status" value="1"/>
</dbReference>
<dbReference type="GO" id="GO:0022857">
    <property type="term" value="F:transmembrane transporter activity"/>
    <property type="evidence" value="ECO:0007669"/>
    <property type="project" value="InterPro"/>
</dbReference>
<evidence type="ECO:0000256" key="8">
    <source>
        <dbReference type="RuleBase" id="RU003346"/>
    </source>
</evidence>
<dbReference type="Proteomes" id="UP000053890">
    <property type="component" value="Unassembled WGS sequence"/>
</dbReference>
<dbReference type="PANTHER" id="PTHR48020:SF25">
    <property type="entry name" value="SUGAR TRANSPORTER, PUTATIVE (AFU_ORTHOLOGUE AFUA_7G05830)-RELATED"/>
    <property type="match status" value="1"/>
</dbReference>
<comment type="similarity">
    <text evidence="2 8">Belongs to the major facilitator superfamily. Sugar transporter (TC 2.A.1.1) family.</text>
</comment>
<comment type="catalytic activity">
    <reaction evidence="7">
        <text>myo-inositol(out) + H(+)(out) = myo-inositol(in) + H(+)(in)</text>
        <dbReference type="Rhea" id="RHEA:60364"/>
        <dbReference type="ChEBI" id="CHEBI:15378"/>
        <dbReference type="ChEBI" id="CHEBI:17268"/>
    </reaction>
</comment>
<keyword evidence="12" id="KW-1185">Reference proteome</keyword>
<protein>
    <recommendedName>
        <fullName evidence="10">Major facilitator superfamily (MFS) profile domain-containing protein</fullName>
    </recommendedName>
</protein>
<evidence type="ECO:0000256" key="3">
    <source>
        <dbReference type="ARBA" id="ARBA00022448"/>
    </source>
</evidence>
<evidence type="ECO:0000256" key="9">
    <source>
        <dbReference type="SAM" id="Phobius"/>
    </source>
</evidence>
<dbReference type="PANTHER" id="PTHR48020">
    <property type="entry name" value="PROTON MYO-INOSITOL COTRANSPORTER"/>
    <property type="match status" value="1"/>
</dbReference>
<dbReference type="PRINTS" id="PR00171">
    <property type="entry name" value="SUGRTRNSPORT"/>
</dbReference>
<evidence type="ECO:0000256" key="7">
    <source>
        <dbReference type="ARBA" id="ARBA00049119"/>
    </source>
</evidence>
<feature type="transmembrane region" description="Helical" evidence="9">
    <location>
        <begin position="344"/>
        <end position="368"/>
    </location>
</feature>
<dbReference type="RefSeq" id="XP_018267709.1">
    <property type="nucleotide sequence ID" value="XM_018412474.1"/>
</dbReference>
<keyword evidence="4 9" id="KW-0812">Transmembrane</keyword>
<dbReference type="GeneID" id="28972923"/>
<dbReference type="GO" id="GO:0015798">
    <property type="term" value="P:myo-inositol transport"/>
    <property type="evidence" value="ECO:0007669"/>
    <property type="project" value="UniProtKB-ARBA"/>
</dbReference>
<dbReference type="OrthoDB" id="5290825at2759"/>
<dbReference type="EMBL" id="KQ474092">
    <property type="protein sequence ID" value="KPV71660.1"/>
    <property type="molecule type" value="Genomic_DNA"/>
</dbReference>
<dbReference type="FunFam" id="1.20.1250.20:FF:000474">
    <property type="entry name" value="Sugar transporter, putative"/>
    <property type="match status" value="1"/>
</dbReference>
<feature type="transmembrane region" description="Helical" evidence="9">
    <location>
        <begin position="155"/>
        <end position="176"/>
    </location>
</feature>
<gene>
    <name evidence="11" type="ORF">RHOBADRAFT_19192</name>
</gene>
<evidence type="ECO:0000313" key="11">
    <source>
        <dbReference type="EMBL" id="KPV71660.1"/>
    </source>
</evidence>
<dbReference type="InterPro" id="IPR005829">
    <property type="entry name" value="Sugar_transporter_CS"/>
</dbReference>
<evidence type="ECO:0000256" key="6">
    <source>
        <dbReference type="ARBA" id="ARBA00023136"/>
    </source>
</evidence>
<organism evidence="11 12">
    <name type="scientific">Rhodotorula graminis (strain WP1)</name>
    <dbReference type="NCBI Taxonomy" id="578459"/>
    <lineage>
        <taxon>Eukaryota</taxon>
        <taxon>Fungi</taxon>
        <taxon>Dikarya</taxon>
        <taxon>Basidiomycota</taxon>
        <taxon>Pucciniomycotina</taxon>
        <taxon>Microbotryomycetes</taxon>
        <taxon>Sporidiobolales</taxon>
        <taxon>Sporidiobolaceae</taxon>
        <taxon>Rhodotorula</taxon>
    </lineage>
</organism>
<evidence type="ECO:0000256" key="1">
    <source>
        <dbReference type="ARBA" id="ARBA00004141"/>
    </source>
</evidence>
<dbReference type="InterPro" id="IPR003663">
    <property type="entry name" value="Sugar/inositol_transpt"/>
</dbReference>
<name>A0A0P9GW50_RHOGW</name>
<dbReference type="InterPro" id="IPR020846">
    <property type="entry name" value="MFS_dom"/>
</dbReference>
<feature type="transmembrane region" description="Helical" evidence="9">
    <location>
        <begin position="409"/>
        <end position="429"/>
    </location>
</feature>
<dbReference type="InterPro" id="IPR036259">
    <property type="entry name" value="MFS_trans_sf"/>
</dbReference>
<feature type="transmembrane region" description="Helical" evidence="9">
    <location>
        <begin position="188"/>
        <end position="206"/>
    </location>
</feature>
<feature type="transmembrane region" description="Helical" evidence="9">
    <location>
        <begin position="125"/>
        <end position="143"/>
    </location>
</feature>
<accession>A0A0P9GW50</accession>
<feature type="transmembrane region" description="Helical" evidence="9">
    <location>
        <begin position="473"/>
        <end position="492"/>
    </location>
</feature>
<dbReference type="GO" id="GO:0015791">
    <property type="term" value="P:polyol transmembrane transport"/>
    <property type="evidence" value="ECO:0007669"/>
    <property type="project" value="UniProtKB-ARBA"/>
</dbReference>
<dbReference type="Pfam" id="PF00083">
    <property type="entry name" value="Sugar_tr"/>
    <property type="match status" value="1"/>
</dbReference>
<keyword evidence="6 9" id="KW-0472">Membrane</keyword>
<keyword evidence="5 9" id="KW-1133">Transmembrane helix</keyword>
<feature type="non-terminal residue" evidence="11">
    <location>
        <position position="1"/>
    </location>
</feature>
<dbReference type="InterPro" id="IPR005828">
    <property type="entry name" value="MFS_sugar_transport-like"/>
</dbReference>
<feature type="transmembrane region" description="Helical" evidence="9">
    <location>
        <begin position="441"/>
        <end position="461"/>
    </location>
</feature>
<feature type="transmembrane region" description="Helical" evidence="9">
    <location>
        <begin position="93"/>
        <end position="113"/>
    </location>
</feature>
<dbReference type="InterPro" id="IPR050814">
    <property type="entry name" value="Myo-inositol_Transporter"/>
</dbReference>
<evidence type="ECO:0000256" key="5">
    <source>
        <dbReference type="ARBA" id="ARBA00022989"/>
    </source>
</evidence>
<dbReference type="STRING" id="578459.A0A0P9GW50"/>
<keyword evidence="3 8" id="KW-0813">Transport</keyword>
<feature type="transmembrane region" description="Helical" evidence="9">
    <location>
        <begin position="309"/>
        <end position="332"/>
    </location>
</feature>